<dbReference type="RefSeq" id="WP_152271383.1">
    <property type="nucleotide sequence ID" value="NZ_VTFX01000001.1"/>
</dbReference>
<reference evidence="3 4" key="1">
    <citation type="submission" date="2019-08" db="EMBL/GenBank/DDBJ databases">
        <title>Arthrobacter sp. nov., isolated from plateau pika and Tibetan wild ass.</title>
        <authorList>
            <person name="Ge Y."/>
        </authorList>
    </citation>
    <scope>NUCLEOTIDE SEQUENCE [LARGE SCALE GENOMIC DNA]</scope>
    <source>
        <strain evidence="3 4">785</strain>
    </source>
</reference>
<dbReference type="AlphaFoldDB" id="A0A5N6MSK3"/>
<sequence length="235" mass="24638">MSTPENTPEPGRDPNYPNNPPYPGGPPAPGGAGAPGGGVGPDTRPEPQYGQYAPRPYGYGQASDQPPGAGQPSGYGYPAPPAVPAKASPPREVITGSWLIIAAGVLSFIYNIITSFALPSVLTPQEKQAFSDAGLDDGNVTTFLVSFGIVIALIGFGIYLLIALFVRRGKNWARILGTVFAAFALVGIFTMLGSYFTSPVTLISLVSSLLGIAGIVMLYLKPSAPYFRRAPLYPY</sequence>
<keyword evidence="2" id="KW-0472">Membrane</keyword>
<accession>A0A5N6MSK3</accession>
<dbReference type="InterPro" id="IPR036259">
    <property type="entry name" value="MFS_trans_sf"/>
</dbReference>
<organism evidence="3 4">
    <name type="scientific">Arthrobacter yangruifuii</name>
    <dbReference type="NCBI Taxonomy" id="2606616"/>
    <lineage>
        <taxon>Bacteria</taxon>
        <taxon>Bacillati</taxon>
        <taxon>Actinomycetota</taxon>
        <taxon>Actinomycetes</taxon>
        <taxon>Micrococcales</taxon>
        <taxon>Micrococcaceae</taxon>
        <taxon>Arthrobacter</taxon>
    </lineage>
</organism>
<keyword evidence="2" id="KW-0812">Transmembrane</keyword>
<dbReference type="EMBL" id="VTFX01000001">
    <property type="protein sequence ID" value="KAD4060169.1"/>
    <property type="molecule type" value="Genomic_DNA"/>
</dbReference>
<protein>
    <submittedName>
        <fullName evidence="3">Uncharacterized protein</fullName>
    </submittedName>
</protein>
<evidence type="ECO:0000313" key="4">
    <source>
        <dbReference type="Proteomes" id="UP000326852"/>
    </source>
</evidence>
<evidence type="ECO:0000313" key="3">
    <source>
        <dbReference type="EMBL" id="KAD4060169.1"/>
    </source>
</evidence>
<feature type="transmembrane region" description="Helical" evidence="2">
    <location>
        <begin position="202"/>
        <end position="220"/>
    </location>
</feature>
<keyword evidence="4" id="KW-1185">Reference proteome</keyword>
<feature type="region of interest" description="Disordered" evidence="1">
    <location>
        <begin position="1"/>
        <end position="83"/>
    </location>
</feature>
<feature type="compositionally biased region" description="Pro residues" evidence="1">
    <location>
        <begin position="17"/>
        <end position="29"/>
    </location>
</feature>
<proteinExistence type="predicted"/>
<feature type="compositionally biased region" description="Low complexity" evidence="1">
    <location>
        <begin position="65"/>
        <end position="77"/>
    </location>
</feature>
<feature type="compositionally biased region" description="Gly residues" evidence="1">
    <location>
        <begin position="30"/>
        <end position="40"/>
    </location>
</feature>
<feature type="transmembrane region" description="Helical" evidence="2">
    <location>
        <begin position="173"/>
        <end position="196"/>
    </location>
</feature>
<evidence type="ECO:0000256" key="1">
    <source>
        <dbReference type="SAM" id="MobiDB-lite"/>
    </source>
</evidence>
<feature type="transmembrane region" description="Helical" evidence="2">
    <location>
        <begin position="142"/>
        <end position="166"/>
    </location>
</feature>
<dbReference type="Proteomes" id="UP000326852">
    <property type="component" value="Unassembled WGS sequence"/>
</dbReference>
<name>A0A5N6MSK3_9MICC</name>
<feature type="transmembrane region" description="Helical" evidence="2">
    <location>
        <begin position="98"/>
        <end position="122"/>
    </location>
</feature>
<comment type="caution">
    <text evidence="3">The sequence shown here is derived from an EMBL/GenBank/DDBJ whole genome shotgun (WGS) entry which is preliminary data.</text>
</comment>
<keyword evidence="2" id="KW-1133">Transmembrane helix</keyword>
<evidence type="ECO:0000256" key="2">
    <source>
        <dbReference type="SAM" id="Phobius"/>
    </source>
</evidence>
<dbReference type="SUPFAM" id="SSF103473">
    <property type="entry name" value="MFS general substrate transporter"/>
    <property type="match status" value="1"/>
</dbReference>
<gene>
    <name evidence="3" type="ORF">GD627_03685</name>
</gene>